<protein>
    <submittedName>
        <fullName evidence="3">Uncharacterized protein</fullName>
    </submittedName>
</protein>
<dbReference type="AlphaFoldDB" id="A0A162BXJ2"/>
<sequence>MLSPSSMEIDPPISLTPDSGALAIVEKGVQLRDNYPEGGSDNDLSTSSTARSVPYTRKSHPKQITARQITDSNPDTYILIRSRSESVIKDLQSQLKQLTENQPSGRPTNEKREKIANLKQQILNHQTEIQNATSALALVQTQHLQLQQAHFDAALSSISQQATNERIIGEAQSHIASIQTDKHFLESQAHQLLQANSQLEHLLSEKILELETSKQEILALKSDFNNQIDNANKTL</sequence>
<evidence type="ECO:0000256" key="1">
    <source>
        <dbReference type="SAM" id="Coils"/>
    </source>
</evidence>
<dbReference type="OrthoDB" id="10540139at2759"/>
<feature type="coiled-coil region" evidence="1">
    <location>
        <begin position="81"/>
        <end position="135"/>
    </location>
</feature>
<keyword evidence="4" id="KW-1185">Reference proteome</keyword>
<feature type="compositionally biased region" description="Polar residues" evidence="2">
    <location>
        <begin position="42"/>
        <end position="51"/>
    </location>
</feature>
<dbReference type="EMBL" id="LRGB01016153">
    <property type="protein sequence ID" value="KZR98690.1"/>
    <property type="molecule type" value="Genomic_DNA"/>
</dbReference>
<organism evidence="3 4">
    <name type="scientific">Daphnia magna</name>
    <dbReference type="NCBI Taxonomy" id="35525"/>
    <lineage>
        <taxon>Eukaryota</taxon>
        <taxon>Metazoa</taxon>
        <taxon>Ecdysozoa</taxon>
        <taxon>Arthropoda</taxon>
        <taxon>Crustacea</taxon>
        <taxon>Branchiopoda</taxon>
        <taxon>Diplostraca</taxon>
        <taxon>Cladocera</taxon>
        <taxon>Anomopoda</taxon>
        <taxon>Daphniidae</taxon>
        <taxon>Daphnia</taxon>
    </lineage>
</organism>
<dbReference type="Proteomes" id="UP000076858">
    <property type="component" value="Unassembled WGS sequence"/>
</dbReference>
<keyword evidence="1" id="KW-0175">Coiled coil</keyword>
<name>A0A162BXJ2_9CRUS</name>
<gene>
    <name evidence="3" type="ORF">APZ42_005774</name>
</gene>
<evidence type="ECO:0000313" key="4">
    <source>
        <dbReference type="Proteomes" id="UP000076858"/>
    </source>
</evidence>
<evidence type="ECO:0000313" key="3">
    <source>
        <dbReference type="EMBL" id="KZR98690.1"/>
    </source>
</evidence>
<evidence type="ECO:0000256" key="2">
    <source>
        <dbReference type="SAM" id="MobiDB-lite"/>
    </source>
</evidence>
<reference evidence="3 4" key="1">
    <citation type="submission" date="2016-03" db="EMBL/GenBank/DDBJ databases">
        <title>EvidentialGene: Evidence-directed Construction of Genes on Genomes.</title>
        <authorList>
            <person name="Gilbert D.G."/>
            <person name="Choi J.-H."/>
            <person name="Mockaitis K."/>
            <person name="Colbourne J."/>
            <person name="Pfrender M."/>
        </authorList>
    </citation>
    <scope>NUCLEOTIDE SEQUENCE [LARGE SCALE GENOMIC DNA]</scope>
    <source>
        <strain evidence="3 4">Xinb3</strain>
        <tissue evidence="3">Complete organism</tissue>
    </source>
</reference>
<proteinExistence type="predicted"/>
<accession>A0A162BXJ2</accession>
<comment type="caution">
    <text evidence="3">The sequence shown here is derived from an EMBL/GenBank/DDBJ whole genome shotgun (WGS) entry which is preliminary data.</text>
</comment>
<feature type="non-terminal residue" evidence="3">
    <location>
        <position position="235"/>
    </location>
</feature>
<feature type="region of interest" description="Disordered" evidence="2">
    <location>
        <begin position="32"/>
        <end position="64"/>
    </location>
</feature>